<keyword evidence="2" id="KW-1185">Reference proteome</keyword>
<accession>A0AAP0F9D4</accession>
<reference evidence="1 2" key="1">
    <citation type="submission" date="2024-01" db="EMBL/GenBank/DDBJ databases">
        <title>Genome assemblies of Stephania.</title>
        <authorList>
            <person name="Yang L."/>
        </authorList>
    </citation>
    <scope>NUCLEOTIDE SEQUENCE [LARGE SCALE GENOMIC DNA]</scope>
    <source>
        <strain evidence="1">YNDBR</strain>
        <tissue evidence="1">Leaf</tissue>
    </source>
</reference>
<dbReference type="AlphaFoldDB" id="A0AAP0F9D4"/>
<dbReference type="Proteomes" id="UP001420932">
    <property type="component" value="Unassembled WGS sequence"/>
</dbReference>
<organism evidence="1 2">
    <name type="scientific">Stephania yunnanensis</name>
    <dbReference type="NCBI Taxonomy" id="152371"/>
    <lineage>
        <taxon>Eukaryota</taxon>
        <taxon>Viridiplantae</taxon>
        <taxon>Streptophyta</taxon>
        <taxon>Embryophyta</taxon>
        <taxon>Tracheophyta</taxon>
        <taxon>Spermatophyta</taxon>
        <taxon>Magnoliopsida</taxon>
        <taxon>Ranunculales</taxon>
        <taxon>Menispermaceae</taxon>
        <taxon>Menispermoideae</taxon>
        <taxon>Cissampelideae</taxon>
        <taxon>Stephania</taxon>
    </lineage>
</organism>
<dbReference type="EMBL" id="JBBNAF010000010">
    <property type="protein sequence ID" value="KAK9107631.1"/>
    <property type="molecule type" value="Genomic_DNA"/>
</dbReference>
<protein>
    <submittedName>
        <fullName evidence="1">Uncharacterized protein</fullName>
    </submittedName>
</protein>
<gene>
    <name evidence="1" type="ORF">Syun_023642</name>
</gene>
<proteinExistence type="predicted"/>
<name>A0AAP0F9D4_9MAGN</name>
<evidence type="ECO:0000313" key="2">
    <source>
        <dbReference type="Proteomes" id="UP001420932"/>
    </source>
</evidence>
<evidence type="ECO:0000313" key="1">
    <source>
        <dbReference type="EMBL" id="KAK9107631.1"/>
    </source>
</evidence>
<comment type="caution">
    <text evidence="1">The sequence shown here is derived from an EMBL/GenBank/DDBJ whole genome shotgun (WGS) entry which is preliminary data.</text>
</comment>
<sequence length="289" mass="32569">MQLRVEFALDENPEEEYSDEEKFVYEEEIDGVLFLYGDAKVDPIFFEDDSDNLNERPKFDDDGRDFVEDKVVFGKDDFVIEVVSQKNSQVLEVVVGDMIVNKSYVKDFSDLSELIWQGPPRSASDLSSPYVTMEKVEPNLELQPVAVDVTSTFRPPNVACQQRMNLYGGLLGNEHHLVNVAVATSTYWSLQFAPPSPGSVLSTAGFTVPTLAVGWLGEESKVGAFRGYVEDPIRFPSKNVVARITGRRKMRSEASDEMMIFHMVSCVLKMFGSLRMRIQGLGKERHQSD</sequence>